<feature type="region of interest" description="Disordered" evidence="1">
    <location>
        <begin position="2367"/>
        <end position="2428"/>
    </location>
</feature>
<dbReference type="Proteomes" id="UP000776629">
    <property type="component" value="Unassembled WGS sequence"/>
</dbReference>
<keyword evidence="5" id="KW-1185">Reference proteome</keyword>
<proteinExistence type="predicted"/>
<feature type="domain" description="Mub B2-like" evidence="3">
    <location>
        <begin position="2329"/>
        <end position="2421"/>
    </location>
</feature>
<feature type="domain" description="Mucin binding" evidence="2">
    <location>
        <begin position="2612"/>
        <end position="2679"/>
    </location>
</feature>
<protein>
    <recommendedName>
        <fullName evidence="6">Gram-positive cocci surface proteins LPxTG domain-containing protein</fullName>
    </recommendedName>
</protein>
<evidence type="ECO:0000259" key="2">
    <source>
        <dbReference type="Pfam" id="PF17965"/>
    </source>
</evidence>
<feature type="region of interest" description="Disordered" evidence="1">
    <location>
        <begin position="2490"/>
        <end position="2520"/>
    </location>
</feature>
<name>A0ABS2EMY8_9LACO</name>
<evidence type="ECO:0008006" key="6">
    <source>
        <dbReference type="Google" id="ProtNLM"/>
    </source>
</evidence>
<evidence type="ECO:0000256" key="1">
    <source>
        <dbReference type="SAM" id="MobiDB-lite"/>
    </source>
</evidence>
<feature type="domain" description="Mub B2-like" evidence="3">
    <location>
        <begin position="2169"/>
        <end position="2258"/>
    </location>
</feature>
<dbReference type="Pfam" id="PF17966">
    <property type="entry name" value="Muc_B2"/>
    <property type="match status" value="5"/>
</dbReference>
<gene>
    <name evidence="4" type="ORF">H5993_01490</name>
</gene>
<feature type="compositionally biased region" description="Basic and acidic residues" evidence="1">
    <location>
        <begin position="2496"/>
        <end position="2506"/>
    </location>
</feature>
<sequence>MTVDNTIHPTVEVKRVTASSKTSIVNNVDYEYQAQIKGLPGSNDSRFLSLAGTNPITVDIPMPAGFVLNDSLTKAKMDSLWGSGNYSYTTDGQTIKVTFNNPSTTFVTKYFTRNPLAFDFVGHYVGQTGTVTASANTSFNAKFGSNQESYSTATSQPVSETFATSEKAQAGDLVISGGYVDNGTTEHTIQLHNDKHKTLGSFGINNQGVAEVDNPTFTITIPSQFDVPANTLIVSRETFGDDAKLPDNLKYTITYADGSEATYDYATTPISSLPAKNISKIIFTLPTLNPGETYKFSLPGQVNSTAKAGDETSISGEIKTMDGGEGSLSLAQQIIDTTPTTKEGVYAYSYQSINEFRIGQYTNRGAQADITDPVIYYVLPKGFFYKNYQAKWTDGDANYTPKITTSMVNGQQVVKLDFTGTGFILNPKWGANTAIVASAGQDTPAGTYTVKGYIYSPGVQFDGMTVATSDNQYLGQDSATQLDSHWGYEGARTWTITSLSMIKPSAGVVENGFVVADDTLNDHGDGTATLGMNITNDQKVGAMGSFVYKGKIPDGIIMTGAVTGLPNGVTVKYTLQDPDLASNETDNYVDASQITDWSKVKGLALFGTGLPAGQNMGLVSIPVKVVDVQNQANKTFTFNARYFDTNNSTTGISGKGTLKVAGQSTLKTQVQYTDANGKVQTIALTGTKTYNDGVDTPSERDFPVDLASLNESDRATLQKLLDQNYTMPESVSMGKVSTDSPMSVSEDGLTVTYVLGHKTETQTETITRTTHYQKADGTKLADDTTSTINIVKKTDKVTGKATYTATDSSDSTKTYDVTVNDDGTISLTIPGVTSVPDVTGYMANSDDVTKAKAATTEKITFTADGSESIEGTVTYSPKTENANINFVDVTNNYTTLETVTSHGDFGSEINFMSANGDSVDAIVKYYEGLGYVLSKYEKQPYKNGVTYQDSDSSNTFYLYLEHGTYQATDYVTRDWYFKKTDESTFADLQYTSYGVTATIDKVTGKVISTDNTDIVTIDSDGVATLHFPGISADKIPTETGYHWNAKSADEVANAEESVPVKLHFNSDGSTHIESNIQNTIYYALDPEEIKIQVFDETIDPNDQSPLDTSATKQKTDFMGSYDQDVPTTVNDSVQNLIKYYQSLGYKLQVDSSGKEIQPIVPTKYDTTINTGTTDSTPQIITIRLIHDTETQTQTITRTINYQTTEADGTHNSVSDPYTNTVTVNAVIDKVTGDVLSYTAKDAQGNTVSVTKGKNNTYSLDVAGNTTVPSKAGYTANSDQVATAQKAETVTNQTFSTTSVSLSETVNYTPNDQKLQIRVFDDTVDATKNIGAGDSGQKVDYTGKTNTSFDESTSVSALEKYYEGKGYILDPKYPKPTTTGTYNTDDNDVQYIDIHLIHNTHQQSQTVTRTINYVTKTKDADGNPIQVEKPTTVTVTVTATIDDVTKDASDYTAMDSNGKSYTVTRISTVTNGGSNQYTVTLPGQTTLPKKAGYTADPASAATAKGDQTYTVTLDKVTSEHPETVTYTPNKQDLTIVVHDDTTNTDVDVSDYGDETSFSGVSDENVSTDVAINRDKLIQQLKDKGYDVIDKGTIPENYDHDDSKGQTVTIVVTHKKVTVTPNDPKTTADTIDGTNQKYPAGVTETDLNHTVTRTIKVTNPDGATTTTEQEVKFTRTATVDAVTGKVTYTPWVVKGTNTTHGTWPNYTGPTHAGYTPVIDGKVADSATISANDQVSESDSNQTINITYQADSQKLQIRVFDDTTDPDSKTDLGAGQSGDQTNFSGKTDETVPDDVKANVDALIKYYKGKGYVLVSTGDIPKNYDKTDNTGDADRGVQYVDIHLKHGTKTITVTPTDTIYTDPTNKQQYQLTYDAKRTITYQGAGDQTPAEKSETVSGAFTRQLTVDAVTGKVQNVGPWTGSHDFASVPVTPVTGYVADKATVPAITASADADNLDENGNPKAVSQTVTYTAVGRIIPVDANGKHLVDPQNYKNDSADPTKVAKNETLPTIPGYHVVSGDGVTTSGTGNNTTGIITPTNATTDTEVIYAPNAETITVRYVDADAKDPSKATLKTDTLSGNFGTDINYSTKDEIAKLFNEGYVLRQDSDDEFTSANQTQYTVENDGKTYIVTLHHGTEKVTTNQQVDGKTKINENDDRDDAPVWTDENGIVSADFTRTINYVASDGTSLGLSTQTQNAHWTRELTADKVTGEVVNNTDWTTTNTYPAVTSPTVAGYTPDTATVAEVTRPEQQNTIVTVTYTPDKQTIQVQYVDDDDNGKIVTTTDLNGVTNQTVTPEYNIPANYEYVSGKEASYTFKASGNQPIVVHLKHQHKTGTETKTITRTVNITDPKTGKTTTTSQQVNLTRSTDTDLVTNKTTNGEWNTGTWDEVSVPKVPGYTPSQASVDEATVKDSDTDQTVDITYTPNDQTGKISYVDPDGSEIGNTPLNGKTDSTVNVTPQIPAGWVEVLGQTIPTTTTATADGIPTVTVKVQHGQVTVQPDDPKTPSDKLPDNPGKNFPSGVSESDLNKTITRTINVTKPDGTKTTKTQTVHLTRTATVDEVTGKVTYSNWTTGTWNAYTPANIPGYTPSQASVGEATVTGSDTDQTVDITYTANSQKATINYVDDDDHGKIVHTTPLSGKTDQTVPVTNEIPAGYQLADGSTVPDSHTFTPGGPDTITVHLVHKHDQGSETHQATRTITVTTPDGKS</sequence>
<dbReference type="EMBL" id="JACJJQ010000004">
    <property type="protein sequence ID" value="MBM6753441.1"/>
    <property type="molecule type" value="Genomic_DNA"/>
</dbReference>
<evidence type="ECO:0000259" key="3">
    <source>
        <dbReference type="Pfam" id="PF17966"/>
    </source>
</evidence>
<feature type="domain" description="Mucin binding" evidence="2">
    <location>
        <begin position="2260"/>
        <end position="2325"/>
    </location>
</feature>
<feature type="domain" description="Mucin binding" evidence="2">
    <location>
        <begin position="1750"/>
        <end position="1842"/>
    </location>
</feature>
<evidence type="ECO:0000313" key="4">
    <source>
        <dbReference type="EMBL" id="MBM6753441.1"/>
    </source>
</evidence>
<dbReference type="Gene3D" id="3.10.20.470">
    <property type="match status" value="4"/>
</dbReference>
<feature type="domain" description="Mucin binding" evidence="2">
    <location>
        <begin position="2050"/>
        <end position="2130"/>
    </location>
</feature>
<feature type="domain" description="Mub B2-like" evidence="3">
    <location>
        <begin position="1864"/>
        <end position="1953"/>
    </location>
</feature>
<feature type="compositionally biased region" description="Polar residues" evidence="1">
    <location>
        <begin position="2411"/>
        <end position="2426"/>
    </location>
</feature>
<dbReference type="Gene3D" id="2.60.40.4300">
    <property type="match status" value="8"/>
</dbReference>
<dbReference type="InterPro" id="IPR041495">
    <property type="entry name" value="Mub_B2"/>
</dbReference>
<feature type="region of interest" description="Disordered" evidence="1">
    <location>
        <begin position="1759"/>
        <end position="1786"/>
    </location>
</feature>
<accession>A0ABS2EMY8</accession>
<organism evidence="4 5">
    <name type="scientific">Limosilactobacillus alvi</name>
    <dbReference type="NCBI Taxonomy" id="990412"/>
    <lineage>
        <taxon>Bacteria</taxon>
        <taxon>Bacillati</taxon>
        <taxon>Bacillota</taxon>
        <taxon>Bacilli</taxon>
        <taxon>Lactobacillales</taxon>
        <taxon>Lactobacillaceae</taxon>
        <taxon>Limosilactobacillus</taxon>
    </lineage>
</organism>
<feature type="compositionally biased region" description="Polar residues" evidence="1">
    <location>
        <begin position="1619"/>
        <end position="1635"/>
    </location>
</feature>
<feature type="compositionally biased region" description="Polar residues" evidence="1">
    <location>
        <begin position="2367"/>
        <end position="2381"/>
    </location>
</feature>
<dbReference type="Gene3D" id="3.10.20.320">
    <property type="entry name" value="Putative peptidoglycan bound protein (lpxtg motif)"/>
    <property type="match status" value="3"/>
</dbReference>
<feature type="region of interest" description="Disordered" evidence="1">
    <location>
        <begin position="1619"/>
        <end position="1639"/>
    </location>
</feature>
<dbReference type="InterPro" id="IPR041558">
    <property type="entry name" value="MucBP_2"/>
</dbReference>
<evidence type="ECO:0000313" key="5">
    <source>
        <dbReference type="Proteomes" id="UP000776629"/>
    </source>
</evidence>
<feature type="domain" description="Mub B2-like" evidence="3">
    <location>
        <begin position="1641"/>
        <end position="1748"/>
    </location>
</feature>
<reference evidence="4 5" key="1">
    <citation type="journal article" date="2021" name="Sci. Rep.">
        <title>The distribution of antibiotic resistance genes in chicken gut microbiota commensals.</title>
        <authorList>
            <person name="Juricova H."/>
            <person name="Matiasovicova J."/>
            <person name="Kubasova T."/>
            <person name="Cejkova D."/>
            <person name="Rychlik I."/>
        </authorList>
    </citation>
    <scope>NUCLEOTIDE SEQUENCE [LARGE SCALE GENOMIC DNA]</scope>
    <source>
        <strain evidence="4 5">An810</strain>
    </source>
</reference>
<dbReference type="Pfam" id="PF17965">
    <property type="entry name" value="MucBP_2"/>
    <property type="match status" value="4"/>
</dbReference>
<dbReference type="RefSeq" id="WP_204775960.1">
    <property type="nucleotide sequence ID" value="NZ_JACJJQ010000004.1"/>
</dbReference>
<comment type="caution">
    <text evidence="4">The sequence shown here is derived from an EMBL/GenBank/DDBJ whole genome shotgun (WGS) entry which is preliminary data.</text>
</comment>
<feature type="domain" description="Mub B2-like" evidence="3">
    <location>
        <begin position="2518"/>
        <end position="2610"/>
    </location>
</feature>